<gene>
    <name evidence="18" type="primary">pgsA</name>
    <name evidence="18" type="ORF">DBZ36_04405</name>
</gene>
<keyword evidence="10" id="KW-0443">Lipid metabolism</keyword>
<dbReference type="RefSeq" id="WP_120353715.1">
    <property type="nucleotide sequence ID" value="NZ_RAQO01000004.1"/>
</dbReference>
<dbReference type="PROSITE" id="PS00379">
    <property type="entry name" value="CDP_ALCOHOL_P_TRANSF"/>
    <property type="match status" value="1"/>
</dbReference>
<organism evidence="18 19">
    <name type="scientific">Alginatibacterium sediminis</name>
    <dbReference type="NCBI Taxonomy" id="2164068"/>
    <lineage>
        <taxon>Bacteria</taxon>
        <taxon>Pseudomonadati</taxon>
        <taxon>Pseudomonadota</taxon>
        <taxon>Gammaproteobacteria</taxon>
        <taxon>Alteromonadales</taxon>
        <taxon>Alteromonadaceae</taxon>
        <taxon>Alginatibacterium</taxon>
    </lineage>
</organism>
<evidence type="ECO:0000256" key="6">
    <source>
        <dbReference type="ARBA" id="ARBA00022516"/>
    </source>
</evidence>
<evidence type="ECO:0000256" key="14">
    <source>
        <dbReference type="ARBA" id="ARBA00048586"/>
    </source>
</evidence>
<comment type="catalytic activity">
    <reaction evidence="14">
        <text>a CDP-1,2-diacyl-sn-glycerol + sn-glycerol 3-phosphate = a 1,2-diacyl-sn-glycero-3-phospho-(1'-sn-glycero-3'-phosphate) + CMP + H(+)</text>
        <dbReference type="Rhea" id="RHEA:12593"/>
        <dbReference type="ChEBI" id="CHEBI:15378"/>
        <dbReference type="ChEBI" id="CHEBI:57597"/>
        <dbReference type="ChEBI" id="CHEBI:58332"/>
        <dbReference type="ChEBI" id="CHEBI:60110"/>
        <dbReference type="ChEBI" id="CHEBI:60377"/>
        <dbReference type="EC" id="2.7.8.5"/>
    </reaction>
</comment>
<dbReference type="GO" id="GO:0008444">
    <property type="term" value="F:CDP-diacylglycerol-glycerol-3-phosphate 3-phosphatidyltransferase activity"/>
    <property type="evidence" value="ECO:0007669"/>
    <property type="project" value="UniProtKB-UniRule"/>
</dbReference>
<evidence type="ECO:0000256" key="16">
    <source>
        <dbReference type="RuleBase" id="RU003750"/>
    </source>
</evidence>
<evidence type="ECO:0000256" key="3">
    <source>
        <dbReference type="ARBA" id="ARBA00010441"/>
    </source>
</evidence>
<evidence type="ECO:0000256" key="9">
    <source>
        <dbReference type="ARBA" id="ARBA00022989"/>
    </source>
</evidence>
<dbReference type="InterPro" id="IPR004570">
    <property type="entry name" value="Phosphatidylglycerol_P_synth"/>
</dbReference>
<sequence length="180" mass="20260">MNNIPNILTMFRVVLIPVFLVCFYLPTENAGFWSALVFTFAAFTDYLDGYLARRLGQSTPFGAFLDPVADKLMVAAALVVIAEYFQSPWVTVPAIVMISREIVISALREWMAELGKRGNVAVSSLGKYKTTFQMIAITALLWNGYQWMTVIGTVLLFIAMVLTLWSMVVYLRAAWPTLRQ</sequence>
<evidence type="ECO:0000256" key="1">
    <source>
        <dbReference type="ARBA" id="ARBA00004141"/>
    </source>
</evidence>
<accession>A0A420EGB6</accession>
<dbReference type="EC" id="2.7.8.5" evidence="4 15"/>
<evidence type="ECO:0000313" key="18">
    <source>
        <dbReference type="EMBL" id="RKF19710.1"/>
    </source>
</evidence>
<comment type="caution">
    <text evidence="18">The sequence shown here is derived from an EMBL/GenBank/DDBJ whole genome shotgun (WGS) entry which is preliminary data.</text>
</comment>
<dbReference type="PANTHER" id="PTHR14269:SF62">
    <property type="entry name" value="CDP-DIACYLGLYCEROL--GLYCEROL-3-PHOSPHATE 3-PHOSPHATIDYLTRANSFERASE 1, CHLOROPLASTIC"/>
    <property type="match status" value="1"/>
</dbReference>
<evidence type="ECO:0000256" key="12">
    <source>
        <dbReference type="ARBA" id="ARBA00023209"/>
    </source>
</evidence>
<protein>
    <recommendedName>
        <fullName evidence="5 15">CDP-diacylglycerol--glycerol-3-phosphate 3-phosphatidyltransferase</fullName>
        <ecNumber evidence="4 15">2.7.8.5</ecNumber>
    </recommendedName>
</protein>
<proteinExistence type="inferred from homology"/>
<evidence type="ECO:0000256" key="5">
    <source>
        <dbReference type="ARBA" id="ARBA00014944"/>
    </source>
</evidence>
<dbReference type="EMBL" id="RAQO01000004">
    <property type="protein sequence ID" value="RKF19710.1"/>
    <property type="molecule type" value="Genomic_DNA"/>
</dbReference>
<keyword evidence="7 16" id="KW-0808">Transferase</keyword>
<keyword evidence="13" id="KW-1208">Phospholipid metabolism</keyword>
<evidence type="ECO:0000256" key="8">
    <source>
        <dbReference type="ARBA" id="ARBA00022692"/>
    </source>
</evidence>
<evidence type="ECO:0000256" key="13">
    <source>
        <dbReference type="ARBA" id="ARBA00023264"/>
    </source>
</evidence>
<keyword evidence="12" id="KW-0594">Phospholipid biosynthesis</keyword>
<dbReference type="GO" id="GO:0046474">
    <property type="term" value="P:glycerophospholipid biosynthetic process"/>
    <property type="evidence" value="ECO:0007669"/>
    <property type="project" value="TreeGrafter"/>
</dbReference>
<keyword evidence="11 17" id="KW-0472">Membrane</keyword>
<comment type="subcellular location">
    <subcellularLocation>
        <location evidence="1">Membrane</location>
        <topology evidence="1">Multi-pass membrane protein</topology>
    </subcellularLocation>
</comment>
<evidence type="ECO:0000256" key="4">
    <source>
        <dbReference type="ARBA" id="ARBA00013170"/>
    </source>
</evidence>
<dbReference type="InterPro" id="IPR048254">
    <property type="entry name" value="CDP_ALCOHOL_P_TRANSF_CS"/>
</dbReference>
<dbReference type="InterPro" id="IPR050324">
    <property type="entry name" value="CDP-alcohol_PTase-I"/>
</dbReference>
<name>A0A420EGB6_9ALTE</name>
<dbReference type="AlphaFoldDB" id="A0A420EGB6"/>
<keyword evidence="6" id="KW-0444">Lipid biosynthesis</keyword>
<evidence type="ECO:0000256" key="11">
    <source>
        <dbReference type="ARBA" id="ARBA00023136"/>
    </source>
</evidence>
<keyword evidence="9 17" id="KW-1133">Transmembrane helix</keyword>
<keyword evidence="19" id="KW-1185">Reference proteome</keyword>
<comment type="similarity">
    <text evidence="3 16">Belongs to the CDP-alcohol phosphatidyltransferase class-I family.</text>
</comment>
<evidence type="ECO:0000256" key="17">
    <source>
        <dbReference type="SAM" id="Phobius"/>
    </source>
</evidence>
<dbReference type="PIRSF" id="PIRSF000847">
    <property type="entry name" value="Phos_ph_gly_syn"/>
    <property type="match status" value="1"/>
</dbReference>
<comment type="pathway">
    <text evidence="2">Phospholipid metabolism; phosphatidylglycerol biosynthesis; phosphatidylglycerol from CDP-diacylglycerol: step 1/2.</text>
</comment>
<dbReference type="InterPro" id="IPR000462">
    <property type="entry name" value="CDP-OH_P_trans"/>
</dbReference>
<feature type="transmembrane region" description="Helical" evidence="17">
    <location>
        <begin position="151"/>
        <end position="171"/>
    </location>
</feature>
<dbReference type="Proteomes" id="UP000286482">
    <property type="component" value="Unassembled WGS sequence"/>
</dbReference>
<dbReference type="NCBIfam" id="TIGR00560">
    <property type="entry name" value="pgsA"/>
    <property type="match status" value="1"/>
</dbReference>
<keyword evidence="8 17" id="KW-0812">Transmembrane</keyword>
<evidence type="ECO:0000256" key="2">
    <source>
        <dbReference type="ARBA" id="ARBA00005042"/>
    </source>
</evidence>
<evidence type="ECO:0000256" key="15">
    <source>
        <dbReference type="NCBIfam" id="TIGR00560"/>
    </source>
</evidence>
<dbReference type="InterPro" id="IPR043130">
    <property type="entry name" value="CDP-OH_PTrfase_TM_dom"/>
</dbReference>
<dbReference type="Gene3D" id="1.20.120.1760">
    <property type="match status" value="1"/>
</dbReference>
<feature type="transmembrane region" description="Helical" evidence="17">
    <location>
        <begin position="7"/>
        <end position="26"/>
    </location>
</feature>
<evidence type="ECO:0000313" key="19">
    <source>
        <dbReference type="Proteomes" id="UP000286482"/>
    </source>
</evidence>
<reference evidence="18 19" key="1">
    <citation type="submission" date="2018-09" db="EMBL/GenBank/DDBJ databases">
        <authorList>
            <person name="Wang Z."/>
        </authorList>
    </citation>
    <scope>NUCLEOTIDE SEQUENCE [LARGE SCALE GENOMIC DNA]</scope>
    <source>
        <strain evidence="18 19">ALS 81</strain>
    </source>
</reference>
<dbReference type="Pfam" id="PF01066">
    <property type="entry name" value="CDP-OH_P_transf"/>
    <property type="match status" value="1"/>
</dbReference>
<evidence type="ECO:0000256" key="7">
    <source>
        <dbReference type="ARBA" id="ARBA00022679"/>
    </source>
</evidence>
<evidence type="ECO:0000256" key="10">
    <source>
        <dbReference type="ARBA" id="ARBA00023098"/>
    </source>
</evidence>
<dbReference type="PANTHER" id="PTHR14269">
    <property type="entry name" value="CDP-DIACYLGLYCEROL--GLYCEROL-3-PHOSPHATE 3-PHOSPHATIDYLTRANSFERASE-RELATED"/>
    <property type="match status" value="1"/>
</dbReference>
<dbReference type="GO" id="GO:0005886">
    <property type="term" value="C:plasma membrane"/>
    <property type="evidence" value="ECO:0007669"/>
    <property type="project" value="TreeGrafter"/>
</dbReference>
<dbReference type="OrthoDB" id="9796672at2"/>